<sequence length="166" mass="21225">MESDHMPLEFKIYGTRADKEEEYVERWEERRVWDEDGIKTYHQRCEKWQDENEEVNKKWENIKNKVKEAIPTKKVKIRTWKIGEREWHDSEWKKRKRDARKLVRDWRKNKCSREDLIKKKKEYRRWQEERKKEYEDEKMREIECVKTEQEVWKFINKYRKKKGKNR</sequence>
<reference evidence="2" key="1">
    <citation type="journal article" date="2023" name="bioRxiv">
        <title>Scaffold-level genome assemblies of two parasitoid biocontrol wasps reveal the parthenogenesis mechanism and an associated novel virus.</title>
        <authorList>
            <person name="Inwood S."/>
            <person name="Skelly J."/>
            <person name="Guhlin J."/>
            <person name="Harrop T."/>
            <person name="Goldson S."/>
            <person name="Dearden P."/>
        </authorList>
    </citation>
    <scope>NUCLEOTIDE SEQUENCE</scope>
    <source>
        <strain evidence="2">Irish</strain>
        <tissue evidence="2">Whole body</tissue>
    </source>
</reference>
<gene>
    <name evidence="2" type="ORF">PV328_011724</name>
</gene>
<keyword evidence="1" id="KW-0175">Coiled coil</keyword>
<dbReference type="AlphaFoldDB" id="A0AA39C3G8"/>
<dbReference type="EMBL" id="JAQQBS010001431">
    <property type="protein sequence ID" value="KAK0157226.1"/>
    <property type="molecule type" value="Genomic_DNA"/>
</dbReference>
<evidence type="ECO:0000313" key="2">
    <source>
        <dbReference type="EMBL" id="KAK0157226.1"/>
    </source>
</evidence>
<name>A0AA39C3G8_9HYME</name>
<organism evidence="2 3">
    <name type="scientific">Microctonus aethiopoides</name>
    <dbReference type="NCBI Taxonomy" id="144406"/>
    <lineage>
        <taxon>Eukaryota</taxon>
        <taxon>Metazoa</taxon>
        <taxon>Ecdysozoa</taxon>
        <taxon>Arthropoda</taxon>
        <taxon>Hexapoda</taxon>
        <taxon>Insecta</taxon>
        <taxon>Pterygota</taxon>
        <taxon>Neoptera</taxon>
        <taxon>Endopterygota</taxon>
        <taxon>Hymenoptera</taxon>
        <taxon>Apocrita</taxon>
        <taxon>Ichneumonoidea</taxon>
        <taxon>Braconidae</taxon>
        <taxon>Euphorinae</taxon>
        <taxon>Microctonus</taxon>
    </lineage>
</organism>
<reference evidence="2" key="2">
    <citation type="submission" date="2023-03" db="EMBL/GenBank/DDBJ databases">
        <authorList>
            <person name="Inwood S.N."/>
            <person name="Skelly J.G."/>
            <person name="Guhlin J."/>
            <person name="Harrop T.W.R."/>
            <person name="Goldson S.G."/>
            <person name="Dearden P.K."/>
        </authorList>
    </citation>
    <scope>NUCLEOTIDE SEQUENCE</scope>
    <source>
        <strain evidence="2">Irish</strain>
        <tissue evidence="2">Whole body</tissue>
    </source>
</reference>
<dbReference type="Proteomes" id="UP001168990">
    <property type="component" value="Unassembled WGS sequence"/>
</dbReference>
<accession>A0AA39C3G8</accession>
<evidence type="ECO:0000256" key="1">
    <source>
        <dbReference type="SAM" id="Coils"/>
    </source>
</evidence>
<keyword evidence="3" id="KW-1185">Reference proteome</keyword>
<protein>
    <submittedName>
        <fullName evidence="2">Uncharacterized protein</fullName>
    </submittedName>
</protein>
<comment type="caution">
    <text evidence="2">The sequence shown here is derived from an EMBL/GenBank/DDBJ whole genome shotgun (WGS) entry which is preliminary data.</text>
</comment>
<feature type="coiled-coil region" evidence="1">
    <location>
        <begin position="38"/>
        <end position="65"/>
    </location>
</feature>
<evidence type="ECO:0000313" key="3">
    <source>
        <dbReference type="Proteomes" id="UP001168990"/>
    </source>
</evidence>
<proteinExistence type="predicted"/>